<dbReference type="AlphaFoldDB" id="A0A844BZC1"/>
<comment type="caution">
    <text evidence="1">The sequence shown here is derived from an EMBL/GenBank/DDBJ whole genome shotgun (WGS) entry which is preliminary data.</text>
</comment>
<dbReference type="EMBL" id="WJQR01000001">
    <property type="protein sequence ID" value="MRI80711.1"/>
    <property type="molecule type" value="Genomic_DNA"/>
</dbReference>
<dbReference type="Proteomes" id="UP000469870">
    <property type="component" value="Unassembled WGS sequence"/>
</dbReference>
<protein>
    <submittedName>
        <fullName evidence="1">Uncharacterized protein</fullName>
    </submittedName>
</protein>
<gene>
    <name evidence="1" type="ORF">GIY11_01515</name>
</gene>
<sequence>MRELMATVTGRLQYEATASVNVLAELRDNPDTPPYSRVEAAKILLEMAYKTYELDDVLQRIEQLEEKTK</sequence>
<name>A0A844BZC1_9LACT</name>
<evidence type="ECO:0000313" key="1">
    <source>
        <dbReference type="EMBL" id="MRI80711.1"/>
    </source>
</evidence>
<proteinExistence type="predicted"/>
<reference evidence="1 2" key="1">
    <citation type="submission" date="2019-11" db="EMBL/GenBank/DDBJ databases">
        <title>Characterisation of Fundicoccus ignavus gen. nov. sp. nov., a novel genus of the family Aerococcaceae isolated from bulk tank milk.</title>
        <authorList>
            <person name="Siebert A."/>
            <person name="Huptas C."/>
            <person name="Wenning M."/>
            <person name="Scherer S."/>
            <person name="Doll E.V."/>
        </authorList>
    </citation>
    <scope>NUCLEOTIDE SEQUENCE [LARGE SCALE GENOMIC DNA]</scope>
    <source>
        <strain evidence="1 2">DSM 109653</strain>
    </source>
</reference>
<accession>A0A844BZC1</accession>
<organism evidence="1 2">
    <name type="scientific">Fundicoccus ignavus</name>
    <dbReference type="NCBI Taxonomy" id="2664442"/>
    <lineage>
        <taxon>Bacteria</taxon>
        <taxon>Bacillati</taxon>
        <taxon>Bacillota</taxon>
        <taxon>Bacilli</taxon>
        <taxon>Lactobacillales</taxon>
        <taxon>Aerococcaceae</taxon>
        <taxon>Fundicoccus</taxon>
    </lineage>
</organism>
<evidence type="ECO:0000313" key="2">
    <source>
        <dbReference type="Proteomes" id="UP000469870"/>
    </source>
</evidence>